<protein>
    <recommendedName>
        <fullName evidence="4">Transmembrane protein</fullName>
    </recommendedName>
</protein>
<keyword evidence="1" id="KW-0812">Transmembrane</keyword>
<sequence>MVEKNNHALTRDNICDIVWCFPLLANFFRSPVEDRTAYFGQRVQGTLRRRLSVVSSSAVSQWMIVPSSLRKPRNLVSPTRPRTKQRAFKMTVSLTLPRAAILLFAACAVAQAVDDESSETCFGDTSSSNASSSVVMERLQELAPVCKLVTTSVVSFLSTFLVLRTLTTAAKLAIVVFLLYVQESSRWSGRSIDRSRMVFWLSSTNSRLDASLFSFLLHSTLLMDELPNVLGDTLKGFFGEHSAALQQYLLSKVGSMANDGWESFNITIRGLVTAGDKYTIVGVVVGTLLAMYRA</sequence>
<evidence type="ECO:0000313" key="3">
    <source>
        <dbReference type="Proteomes" id="UP001153069"/>
    </source>
</evidence>
<accession>A0A9N8H6P5</accession>
<comment type="caution">
    <text evidence="2">The sequence shown here is derived from an EMBL/GenBank/DDBJ whole genome shotgun (WGS) entry which is preliminary data.</text>
</comment>
<keyword evidence="3" id="KW-1185">Reference proteome</keyword>
<evidence type="ECO:0000256" key="1">
    <source>
        <dbReference type="SAM" id="Phobius"/>
    </source>
</evidence>
<evidence type="ECO:0000313" key="2">
    <source>
        <dbReference type="EMBL" id="CAB9503021.1"/>
    </source>
</evidence>
<keyword evidence="1" id="KW-1133">Transmembrane helix</keyword>
<dbReference type="AlphaFoldDB" id="A0A9N8H6P5"/>
<reference evidence="2" key="1">
    <citation type="submission" date="2020-06" db="EMBL/GenBank/DDBJ databases">
        <authorList>
            <consortium name="Plant Systems Biology data submission"/>
        </authorList>
    </citation>
    <scope>NUCLEOTIDE SEQUENCE</scope>
    <source>
        <strain evidence="2">D6</strain>
    </source>
</reference>
<dbReference type="Proteomes" id="UP001153069">
    <property type="component" value="Unassembled WGS sequence"/>
</dbReference>
<evidence type="ECO:0008006" key="4">
    <source>
        <dbReference type="Google" id="ProtNLM"/>
    </source>
</evidence>
<organism evidence="2 3">
    <name type="scientific">Seminavis robusta</name>
    <dbReference type="NCBI Taxonomy" id="568900"/>
    <lineage>
        <taxon>Eukaryota</taxon>
        <taxon>Sar</taxon>
        <taxon>Stramenopiles</taxon>
        <taxon>Ochrophyta</taxon>
        <taxon>Bacillariophyta</taxon>
        <taxon>Bacillariophyceae</taxon>
        <taxon>Bacillariophycidae</taxon>
        <taxon>Naviculales</taxon>
        <taxon>Naviculaceae</taxon>
        <taxon>Seminavis</taxon>
    </lineage>
</organism>
<dbReference type="EMBL" id="CAICTM010000153">
    <property type="protein sequence ID" value="CAB9503021.1"/>
    <property type="molecule type" value="Genomic_DNA"/>
</dbReference>
<name>A0A9N8H6P5_9STRA</name>
<feature type="transmembrane region" description="Helical" evidence="1">
    <location>
        <begin position="161"/>
        <end position="181"/>
    </location>
</feature>
<gene>
    <name evidence="2" type="ORF">SEMRO_154_G069900.1</name>
</gene>
<proteinExistence type="predicted"/>
<feature type="transmembrane region" description="Helical" evidence="1">
    <location>
        <begin position="90"/>
        <end position="113"/>
    </location>
</feature>
<keyword evidence="1" id="KW-0472">Membrane</keyword>